<feature type="region of interest" description="Disordered" evidence="1">
    <location>
        <begin position="332"/>
        <end position="376"/>
    </location>
</feature>
<gene>
    <name evidence="4" type="ORF">DM484_28505</name>
</gene>
<dbReference type="Proteomes" id="UP000249396">
    <property type="component" value="Unassembled WGS sequence"/>
</dbReference>
<dbReference type="InterPro" id="IPR003660">
    <property type="entry name" value="HAMP_dom"/>
</dbReference>
<dbReference type="EMBL" id="QJPH01000556">
    <property type="protein sequence ID" value="PZN70365.1"/>
    <property type="molecule type" value="Genomic_DNA"/>
</dbReference>
<sequence>MMTFFTFRLPDSPPAFDRWPWRGIFQQTGYSRIRRCFTSPLMPMRYTRFFSLKSLVAMGLAVAIIPLCLALLSAASAVRETSALGRSMNYQVFEQTKAVRLVLRKTSDIERKARLFVLLSDPSLRQPYERNAYEAARASFKQALGELLKLPVDGKIALLAGELSEKENLIYRQTVGPETESHPRLPVEEAFIGLREASNALSREFEDGVDRRFEQLRGQSASLERELLLKGAALLGTSVLCIGMLLALLMRSIRRLGASIHRLESGNLADAIKLDGPADIRHLGNRLEWLRLRLLELEASKRPRMENAANAGATGTPLERIAEIEAAALLADLEQNPQRRDTPHVRADSRPKKPSKESGPAEAATHSQPRPLADEA</sequence>
<evidence type="ECO:0000256" key="2">
    <source>
        <dbReference type="SAM" id="Phobius"/>
    </source>
</evidence>
<proteinExistence type="predicted"/>
<keyword evidence="2" id="KW-0812">Transmembrane</keyword>
<keyword evidence="2" id="KW-1133">Transmembrane helix</keyword>
<dbReference type="GO" id="GO:0007165">
    <property type="term" value="P:signal transduction"/>
    <property type="evidence" value="ECO:0007669"/>
    <property type="project" value="InterPro"/>
</dbReference>
<feature type="domain" description="HAMP" evidence="3">
    <location>
        <begin position="247"/>
        <end position="299"/>
    </location>
</feature>
<feature type="compositionally biased region" description="Basic and acidic residues" evidence="1">
    <location>
        <begin position="337"/>
        <end position="356"/>
    </location>
</feature>
<evidence type="ECO:0000259" key="3">
    <source>
        <dbReference type="PROSITE" id="PS50885"/>
    </source>
</evidence>
<keyword evidence="2" id="KW-0472">Membrane</keyword>
<reference evidence="4 5" key="1">
    <citation type="journal article" date="2018" name="Aquat. Microb. Ecol.">
        <title>Gammaproteobacterial methanotrophs dominate.</title>
        <authorList>
            <person name="Rissanen A.J."/>
            <person name="Saarenheimo J."/>
            <person name="Tiirola M."/>
            <person name="Peura S."/>
            <person name="Aalto S.L."/>
            <person name="Karvinen A."/>
            <person name="Nykanen H."/>
        </authorList>
    </citation>
    <scope>NUCLEOTIDE SEQUENCE [LARGE SCALE GENOMIC DNA]</scope>
    <source>
        <strain evidence="4">AMbin10</strain>
    </source>
</reference>
<comment type="caution">
    <text evidence="4">The sequence shown here is derived from an EMBL/GenBank/DDBJ whole genome shotgun (WGS) entry which is preliminary data.</text>
</comment>
<evidence type="ECO:0000256" key="1">
    <source>
        <dbReference type="SAM" id="MobiDB-lite"/>
    </source>
</evidence>
<dbReference type="PROSITE" id="PS50885">
    <property type="entry name" value="HAMP"/>
    <property type="match status" value="1"/>
</dbReference>
<feature type="transmembrane region" description="Helical" evidence="2">
    <location>
        <begin position="227"/>
        <end position="249"/>
    </location>
</feature>
<protein>
    <recommendedName>
        <fullName evidence="3">HAMP domain-containing protein</fullName>
    </recommendedName>
</protein>
<evidence type="ECO:0000313" key="5">
    <source>
        <dbReference type="Proteomes" id="UP000249396"/>
    </source>
</evidence>
<accession>A0A2W4QDB0</accession>
<dbReference type="GO" id="GO:0016020">
    <property type="term" value="C:membrane"/>
    <property type="evidence" value="ECO:0007669"/>
    <property type="project" value="InterPro"/>
</dbReference>
<organism evidence="4 5">
    <name type="scientific">Candidatus Methylumidiphilus alinenensis</name>
    <dbReference type="NCBI Taxonomy" id="2202197"/>
    <lineage>
        <taxon>Bacteria</taxon>
        <taxon>Pseudomonadati</taxon>
        <taxon>Pseudomonadota</taxon>
        <taxon>Gammaproteobacteria</taxon>
        <taxon>Methylococcales</taxon>
        <taxon>Candidatus Methylumidiphilus</taxon>
    </lineage>
</organism>
<name>A0A2W4QDB0_9GAMM</name>
<dbReference type="AlphaFoldDB" id="A0A2W4QDB0"/>
<evidence type="ECO:0000313" key="4">
    <source>
        <dbReference type="EMBL" id="PZN70365.1"/>
    </source>
</evidence>